<proteinExistence type="predicted"/>
<keyword evidence="2" id="KW-0812">Transmembrane</keyword>
<dbReference type="AlphaFoldDB" id="A0A6B2JYL0"/>
<evidence type="ECO:0000256" key="2">
    <source>
        <dbReference type="SAM" id="Phobius"/>
    </source>
</evidence>
<evidence type="ECO:0000313" key="3">
    <source>
        <dbReference type="EMBL" id="NDV01699.1"/>
    </source>
</evidence>
<dbReference type="RefSeq" id="WP_163893999.1">
    <property type="nucleotide sequence ID" value="NZ_JAAFYS010000003.1"/>
</dbReference>
<comment type="caution">
    <text evidence="3">The sequence shown here is derived from an EMBL/GenBank/DDBJ whole genome shotgun (WGS) entry which is preliminary data.</text>
</comment>
<protein>
    <submittedName>
        <fullName evidence="3">Uncharacterized protein</fullName>
    </submittedName>
</protein>
<keyword evidence="4" id="KW-1185">Reference proteome</keyword>
<accession>A0A6B2JYL0</accession>
<evidence type="ECO:0000256" key="1">
    <source>
        <dbReference type="SAM" id="MobiDB-lite"/>
    </source>
</evidence>
<keyword evidence="2" id="KW-0472">Membrane</keyword>
<organism evidence="3 4">
    <name type="scientific">Pseudoroseicyclus tamaricis</name>
    <dbReference type="NCBI Taxonomy" id="2705421"/>
    <lineage>
        <taxon>Bacteria</taxon>
        <taxon>Pseudomonadati</taxon>
        <taxon>Pseudomonadota</taxon>
        <taxon>Alphaproteobacteria</taxon>
        <taxon>Rhodobacterales</taxon>
        <taxon>Paracoccaceae</taxon>
        <taxon>Pseudoroseicyclus</taxon>
    </lineage>
</organism>
<evidence type="ECO:0000313" key="4">
    <source>
        <dbReference type="Proteomes" id="UP000474757"/>
    </source>
</evidence>
<feature type="transmembrane region" description="Helical" evidence="2">
    <location>
        <begin position="30"/>
        <end position="50"/>
    </location>
</feature>
<dbReference type="EMBL" id="JAAGAB010000003">
    <property type="protein sequence ID" value="NDV01699.1"/>
    <property type="molecule type" value="Genomic_DNA"/>
</dbReference>
<feature type="compositionally biased region" description="Low complexity" evidence="1">
    <location>
        <begin position="1"/>
        <end position="12"/>
    </location>
</feature>
<dbReference type="Proteomes" id="UP000474757">
    <property type="component" value="Unassembled WGS sequence"/>
</dbReference>
<gene>
    <name evidence="3" type="ORF">GZA08_12065</name>
</gene>
<keyword evidence="2" id="KW-1133">Transmembrane helix</keyword>
<name>A0A6B2JYL0_9RHOB</name>
<reference evidence="3 4" key="1">
    <citation type="submission" date="2020-02" db="EMBL/GenBank/DDBJ databases">
        <title>Pseudoroseicyclus tamarix, sp. nov., isolated from offshore sediment of a Tamarix chinensis forest.</title>
        <authorList>
            <person name="Gai Y."/>
        </authorList>
    </citation>
    <scope>NUCLEOTIDE SEQUENCE [LARGE SCALE GENOMIC DNA]</scope>
    <source>
        <strain evidence="3 4">CLL3-39</strain>
    </source>
</reference>
<sequence>MPAIDPAPLALREPPPAAETSGSPRLPPGWWLLPAMGLGAAFWAGLAVALF</sequence>
<feature type="region of interest" description="Disordered" evidence="1">
    <location>
        <begin position="1"/>
        <end position="28"/>
    </location>
</feature>